<protein>
    <submittedName>
        <fullName evidence="6">C-type cytochrome</fullName>
    </submittedName>
</protein>
<dbReference type="PROSITE" id="PS51257">
    <property type="entry name" value="PROKAR_LIPOPROTEIN"/>
    <property type="match status" value="1"/>
</dbReference>
<evidence type="ECO:0000259" key="5">
    <source>
        <dbReference type="PROSITE" id="PS51007"/>
    </source>
</evidence>
<feature type="domain" description="Cytochrome c" evidence="5">
    <location>
        <begin position="52"/>
        <end position="148"/>
    </location>
</feature>
<feature type="domain" description="Cytochrome c" evidence="5">
    <location>
        <begin position="193"/>
        <end position="290"/>
    </location>
</feature>
<evidence type="ECO:0000256" key="3">
    <source>
        <dbReference type="ARBA" id="ARBA00023004"/>
    </source>
</evidence>
<evidence type="ECO:0000256" key="4">
    <source>
        <dbReference type="PROSITE-ProRule" id="PRU00433"/>
    </source>
</evidence>
<dbReference type="InterPro" id="IPR009056">
    <property type="entry name" value="Cyt_c-like_dom"/>
</dbReference>
<reference evidence="6" key="1">
    <citation type="submission" date="2020-08" db="EMBL/GenBank/DDBJ databases">
        <title>Ramlibacter sp. GTP1 16S ribosomal RNA gene genome sequencing and assembly.</title>
        <authorList>
            <person name="Kang M."/>
        </authorList>
    </citation>
    <scope>NUCLEOTIDE SEQUENCE</scope>
    <source>
        <strain evidence="6">GTP1</strain>
    </source>
</reference>
<dbReference type="GO" id="GO:0009055">
    <property type="term" value="F:electron transfer activity"/>
    <property type="evidence" value="ECO:0007669"/>
    <property type="project" value="InterPro"/>
</dbReference>
<dbReference type="EMBL" id="JACORU010000004">
    <property type="protein sequence ID" value="MBC5765585.1"/>
    <property type="molecule type" value="Genomic_DNA"/>
</dbReference>
<dbReference type="SUPFAM" id="SSF46626">
    <property type="entry name" value="Cytochrome c"/>
    <property type="match status" value="2"/>
</dbReference>
<keyword evidence="1 4" id="KW-0349">Heme</keyword>
<dbReference type="AlphaFoldDB" id="A0A923M7T8"/>
<evidence type="ECO:0000256" key="1">
    <source>
        <dbReference type="ARBA" id="ARBA00022617"/>
    </source>
</evidence>
<organism evidence="6 7">
    <name type="scientific">Ramlibacter albus</name>
    <dbReference type="NCBI Taxonomy" id="2079448"/>
    <lineage>
        <taxon>Bacteria</taxon>
        <taxon>Pseudomonadati</taxon>
        <taxon>Pseudomonadota</taxon>
        <taxon>Betaproteobacteria</taxon>
        <taxon>Burkholderiales</taxon>
        <taxon>Comamonadaceae</taxon>
        <taxon>Ramlibacter</taxon>
    </lineage>
</organism>
<gene>
    <name evidence="6" type="ORF">H8R02_14050</name>
</gene>
<dbReference type="InterPro" id="IPR051459">
    <property type="entry name" value="Cytochrome_c-type_DH"/>
</dbReference>
<name>A0A923M7T8_9BURK</name>
<dbReference type="Pfam" id="PF00034">
    <property type="entry name" value="Cytochrom_C"/>
    <property type="match status" value="1"/>
</dbReference>
<keyword evidence="2 4" id="KW-0479">Metal-binding</keyword>
<dbReference type="PROSITE" id="PS51007">
    <property type="entry name" value="CYTC"/>
    <property type="match status" value="2"/>
</dbReference>
<dbReference type="Proteomes" id="UP000596827">
    <property type="component" value="Unassembled WGS sequence"/>
</dbReference>
<evidence type="ECO:0000313" key="6">
    <source>
        <dbReference type="EMBL" id="MBC5765585.1"/>
    </source>
</evidence>
<proteinExistence type="predicted"/>
<dbReference type="GO" id="GO:0020037">
    <property type="term" value="F:heme binding"/>
    <property type="evidence" value="ECO:0007669"/>
    <property type="project" value="InterPro"/>
</dbReference>
<comment type="caution">
    <text evidence="6">The sequence shown here is derived from an EMBL/GenBank/DDBJ whole genome shotgun (WGS) entry which is preliminary data.</text>
</comment>
<dbReference type="Gene3D" id="1.10.760.10">
    <property type="entry name" value="Cytochrome c-like domain"/>
    <property type="match status" value="2"/>
</dbReference>
<sequence length="297" mass="31600">MKRWIKWTVGAVVGILVVACAAAAVGWNMASSRMTRQVKVDVKPVAYVEDAQSLERGKYLFESRGCVDCHGANGGGRTFVDDGALKIAGPDITKGGATAQYQPVDWVRAIRHGVKKNGTPAMIMPSEDYNRFTDADLASLVAYVRSLPPQKGAAAVVQLPPPVRILYGFGAIKDAAEKIDHTLPPQQPIPAAVDAKHGAYVANMCIGCHGEHLSGGKIPGGPPHWPAAANLTPGDGTVMTRYKDAAAFQAMLKSGKRPDGTKIEVMPFESLSKMNDLDAQALYAYLKTVPPRPAGGR</sequence>
<accession>A0A923M7T8</accession>
<evidence type="ECO:0000256" key="2">
    <source>
        <dbReference type="ARBA" id="ARBA00022723"/>
    </source>
</evidence>
<dbReference type="Pfam" id="PF13442">
    <property type="entry name" value="Cytochrome_CBB3"/>
    <property type="match status" value="1"/>
</dbReference>
<evidence type="ECO:0000313" key="7">
    <source>
        <dbReference type="Proteomes" id="UP000596827"/>
    </source>
</evidence>
<dbReference type="PANTHER" id="PTHR35008">
    <property type="entry name" value="BLL4482 PROTEIN-RELATED"/>
    <property type="match status" value="1"/>
</dbReference>
<dbReference type="PANTHER" id="PTHR35008:SF8">
    <property type="entry name" value="ALCOHOL DEHYDROGENASE CYTOCHROME C SUBUNIT"/>
    <property type="match status" value="1"/>
</dbReference>
<dbReference type="GO" id="GO:0046872">
    <property type="term" value="F:metal ion binding"/>
    <property type="evidence" value="ECO:0007669"/>
    <property type="project" value="UniProtKB-KW"/>
</dbReference>
<keyword evidence="7" id="KW-1185">Reference proteome</keyword>
<dbReference type="RefSeq" id="WP_187082041.1">
    <property type="nucleotide sequence ID" value="NZ_JACORU010000004.1"/>
</dbReference>
<keyword evidence="3 4" id="KW-0408">Iron</keyword>
<dbReference type="InterPro" id="IPR036909">
    <property type="entry name" value="Cyt_c-like_dom_sf"/>
</dbReference>